<accession>A0A238BQX2</accession>
<evidence type="ECO:0000313" key="2">
    <source>
        <dbReference type="Proteomes" id="UP000242913"/>
    </source>
</evidence>
<keyword evidence="2" id="KW-1185">Reference proteome</keyword>
<dbReference type="Proteomes" id="UP000242913">
    <property type="component" value="Unassembled WGS sequence"/>
</dbReference>
<protein>
    <submittedName>
        <fullName evidence="1">Uncharacterized protein</fullName>
    </submittedName>
</protein>
<dbReference type="EMBL" id="KZ270037">
    <property type="protein sequence ID" value="OZC07266.1"/>
    <property type="molecule type" value="Genomic_DNA"/>
</dbReference>
<gene>
    <name evidence="1" type="ORF">X798_05745</name>
</gene>
<sequence length="70" mass="8179">MQESRSTFAILGRLARFSGKQEVRRKLRESHKEDEDSQSKLCELLLHLNSQVQLFDYRACHSYRSPTPIG</sequence>
<dbReference type="AlphaFoldDB" id="A0A238BQX2"/>
<evidence type="ECO:0000313" key="1">
    <source>
        <dbReference type="EMBL" id="OZC07266.1"/>
    </source>
</evidence>
<organism evidence="1 2">
    <name type="scientific">Onchocerca flexuosa</name>
    <dbReference type="NCBI Taxonomy" id="387005"/>
    <lineage>
        <taxon>Eukaryota</taxon>
        <taxon>Metazoa</taxon>
        <taxon>Ecdysozoa</taxon>
        <taxon>Nematoda</taxon>
        <taxon>Chromadorea</taxon>
        <taxon>Rhabditida</taxon>
        <taxon>Spirurina</taxon>
        <taxon>Spiruromorpha</taxon>
        <taxon>Filarioidea</taxon>
        <taxon>Onchocercidae</taxon>
        <taxon>Onchocerca</taxon>
    </lineage>
</organism>
<proteinExistence type="predicted"/>
<reference evidence="1 2" key="1">
    <citation type="submission" date="2015-12" db="EMBL/GenBank/DDBJ databases">
        <title>Draft genome of the nematode, Onchocerca flexuosa.</title>
        <authorList>
            <person name="Mitreva M."/>
        </authorList>
    </citation>
    <scope>NUCLEOTIDE SEQUENCE [LARGE SCALE GENOMIC DNA]</scope>
    <source>
        <strain evidence="1">Red Deer</strain>
    </source>
</reference>
<name>A0A238BQX2_9BILA</name>